<dbReference type="RefSeq" id="WP_009755823.1">
    <property type="nucleotide sequence ID" value="NZ_AMSI01000001.1"/>
</dbReference>
<evidence type="ECO:0000313" key="2">
    <source>
        <dbReference type="Proteomes" id="UP000007374"/>
    </source>
</evidence>
<evidence type="ECO:0000313" key="1">
    <source>
        <dbReference type="EMBL" id="EKF44576.1"/>
    </source>
</evidence>
<gene>
    <name evidence="1" type="ORF">NA8A_02500</name>
</gene>
<dbReference type="EMBL" id="AMSI01000001">
    <property type="protein sequence ID" value="EKF44576.1"/>
    <property type="molecule type" value="Genomic_DNA"/>
</dbReference>
<dbReference type="PATRIC" id="fig|1231190.3.peg.528"/>
<proteinExistence type="predicted"/>
<sequence length="104" mass="11404">MQCDNALEVVQLELLLDLADLVAQGFETALLTALDELDGRVLFNRRLDDDPQYQRIAAVALGPENEVALVFLDHSGTSTRTEDARASNHPLRDEALAAANTEQN</sequence>
<organism evidence="1 2">
    <name type="scientific">Nitratireductor indicus C115</name>
    <dbReference type="NCBI Taxonomy" id="1231190"/>
    <lineage>
        <taxon>Bacteria</taxon>
        <taxon>Pseudomonadati</taxon>
        <taxon>Pseudomonadota</taxon>
        <taxon>Alphaproteobacteria</taxon>
        <taxon>Hyphomicrobiales</taxon>
        <taxon>Phyllobacteriaceae</taxon>
        <taxon>Nitratireductor</taxon>
    </lineage>
</organism>
<dbReference type="AlphaFoldDB" id="K2PBQ4"/>
<reference evidence="1 2" key="1">
    <citation type="journal article" date="2012" name="J. Bacteriol.">
        <title>Genome Sequence of Nitratireductor indicus Type Strain C115.</title>
        <authorList>
            <person name="Lai Q."/>
            <person name="Li G."/>
            <person name="Yu Z."/>
            <person name="Shao Z."/>
        </authorList>
    </citation>
    <scope>NUCLEOTIDE SEQUENCE [LARGE SCALE GENOMIC DNA]</scope>
    <source>
        <strain evidence="1 2">C115</strain>
    </source>
</reference>
<dbReference type="Proteomes" id="UP000007374">
    <property type="component" value="Unassembled WGS sequence"/>
</dbReference>
<accession>K2PBQ4</accession>
<protein>
    <submittedName>
        <fullName evidence="1">Uncharacterized protein</fullName>
    </submittedName>
</protein>
<name>K2PBQ4_9HYPH</name>
<keyword evidence="2" id="KW-1185">Reference proteome</keyword>
<comment type="caution">
    <text evidence="1">The sequence shown here is derived from an EMBL/GenBank/DDBJ whole genome shotgun (WGS) entry which is preliminary data.</text>
</comment>